<dbReference type="PANTHER" id="PTHR34985">
    <property type="entry name" value="SLR0554 PROTEIN"/>
    <property type="match status" value="1"/>
</dbReference>
<dbReference type="PANTHER" id="PTHR34985:SF1">
    <property type="entry name" value="SLR0554 PROTEIN"/>
    <property type="match status" value="1"/>
</dbReference>
<dbReference type="AlphaFoldDB" id="A0A6N9HMH7"/>
<dbReference type="Proteomes" id="UP000448575">
    <property type="component" value="Unassembled WGS sequence"/>
</dbReference>
<reference evidence="2 3" key="1">
    <citation type="submission" date="2019-12" db="EMBL/GenBank/DDBJ databases">
        <title>Novel species isolated from a subtropical stream in China.</title>
        <authorList>
            <person name="Lu H."/>
        </authorList>
    </citation>
    <scope>NUCLEOTIDE SEQUENCE [LARGE SCALE GENOMIC DNA]</scope>
    <source>
        <strain evidence="2 3">DS3</strain>
    </source>
</reference>
<keyword evidence="3" id="KW-1185">Reference proteome</keyword>
<evidence type="ECO:0000259" key="1">
    <source>
        <dbReference type="Pfam" id="PF05272"/>
    </source>
</evidence>
<evidence type="ECO:0000313" key="2">
    <source>
        <dbReference type="EMBL" id="MYN04393.1"/>
    </source>
</evidence>
<name>A0A6N9HMH7_9BURK</name>
<proteinExistence type="predicted"/>
<dbReference type="RefSeq" id="WP_161027349.1">
    <property type="nucleotide sequence ID" value="NZ_WWCJ01000016.1"/>
</dbReference>
<comment type="caution">
    <text evidence="2">The sequence shown here is derived from an EMBL/GenBank/DDBJ whole genome shotgun (WGS) entry which is preliminary data.</text>
</comment>
<accession>A0A6N9HMH7</accession>
<dbReference type="Pfam" id="PF05272">
    <property type="entry name" value="VapE-like_dom"/>
    <property type="match status" value="1"/>
</dbReference>
<feature type="domain" description="Virulence-associated protein E-like" evidence="1">
    <location>
        <begin position="131"/>
        <end position="348"/>
    </location>
</feature>
<dbReference type="EMBL" id="WWCJ01000016">
    <property type="protein sequence ID" value="MYN04393.1"/>
    <property type="molecule type" value="Genomic_DNA"/>
</dbReference>
<protein>
    <submittedName>
        <fullName evidence="2">Virulence-associated E family protein</fullName>
    </submittedName>
</protein>
<dbReference type="InterPro" id="IPR007936">
    <property type="entry name" value="VapE-like_dom"/>
</dbReference>
<organism evidence="2 3">
    <name type="scientific">Pseudoduganella guangdongensis</name>
    <dbReference type="NCBI Taxonomy" id="2692179"/>
    <lineage>
        <taxon>Bacteria</taxon>
        <taxon>Pseudomonadati</taxon>
        <taxon>Pseudomonadota</taxon>
        <taxon>Betaproteobacteria</taxon>
        <taxon>Burkholderiales</taxon>
        <taxon>Oxalobacteraceae</taxon>
        <taxon>Telluria group</taxon>
        <taxon>Pseudoduganella</taxon>
    </lineage>
</organism>
<sequence length="454" mass="50882">MRTPEDVNNATCAIAVSPANAIDLDHAKRLEFSSFPNLPNSGGNPPCTIPNIKHLLDSYQIRVRYNLISKRVEINLPGHSRLGSADNAENVSSSQIVSLAALNGINTARVSEFVYTIADRNQYNPAKDWIESKPWDNTDRLEEFYGTLTVREGYPLVLKKALMKKWILSAVASVLTPNNFRTRGVLTLQGPQSIGKTSWIRRLVDGEGSENLVKLDQHIDAHNKDTLLTAIAHWIVEIGELDSSFKKDIGSLKGFLTRPEDKLRRPYAKEDSSYPRRTVFCASVNDDNFLVDNTGNSRWWTIPVIEIKYDHSIDMQQVFAQLAVECKAGATWWLTPEEEEMLGAQNKNCVVLNAIHERIRDGIDWSRKGEEGLPAMTPTKLLGKIGIDRPTNTQCKEAASFLRENFGDPKRINGSYVWRIPLLPDSAGFEVVPSTKVSVKSLPVLPPRRSDDDF</sequence>
<gene>
    <name evidence="2" type="ORF">GTP41_20070</name>
</gene>
<evidence type="ECO:0000313" key="3">
    <source>
        <dbReference type="Proteomes" id="UP000448575"/>
    </source>
</evidence>